<dbReference type="PANTHER" id="PTHR10584">
    <property type="entry name" value="SUGAR KINASE"/>
    <property type="match status" value="1"/>
</dbReference>
<evidence type="ECO:0000313" key="12">
    <source>
        <dbReference type="Proteomes" id="UP000006637"/>
    </source>
</evidence>
<comment type="catalytic activity">
    <reaction evidence="9">
        <text>D-ribose + ATP = D-ribose 5-phosphate + ADP + H(+)</text>
        <dbReference type="Rhea" id="RHEA:13697"/>
        <dbReference type="ChEBI" id="CHEBI:15378"/>
        <dbReference type="ChEBI" id="CHEBI:30616"/>
        <dbReference type="ChEBI" id="CHEBI:47013"/>
        <dbReference type="ChEBI" id="CHEBI:78346"/>
        <dbReference type="ChEBI" id="CHEBI:456216"/>
        <dbReference type="EC" id="2.7.1.15"/>
    </reaction>
</comment>
<keyword evidence="9" id="KW-0963">Cytoplasm</keyword>
<gene>
    <name evidence="9" type="primary">rbsK</name>
    <name evidence="11" type="ordered locus">Rxyl_1888</name>
</gene>
<feature type="binding site" evidence="9">
    <location>
        <position position="152"/>
    </location>
    <ligand>
        <name>substrate</name>
    </ligand>
</feature>
<dbReference type="eggNOG" id="COG0524">
    <property type="taxonomic scope" value="Bacteria"/>
</dbReference>
<dbReference type="GO" id="GO:0019303">
    <property type="term" value="P:D-ribose catabolic process"/>
    <property type="evidence" value="ECO:0007669"/>
    <property type="project" value="UniProtKB-UniRule"/>
</dbReference>
<keyword evidence="1 9" id="KW-0808">Transferase</keyword>
<dbReference type="Proteomes" id="UP000006637">
    <property type="component" value="Chromosome"/>
</dbReference>
<evidence type="ECO:0000256" key="7">
    <source>
        <dbReference type="ARBA" id="ARBA00022958"/>
    </source>
</evidence>
<evidence type="ECO:0000256" key="2">
    <source>
        <dbReference type="ARBA" id="ARBA00022723"/>
    </source>
</evidence>
<feature type="binding site" evidence="9">
    <location>
        <position position="291"/>
    </location>
    <ligand>
        <name>K(+)</name>
        <dbReference type="ChEBI" id="CHEBI:29103"/>
    </ligand>
</feature>
<dbReference type="PANTHER" id="PTHR10584:SF166">
    <property type="entry name" value="RIBOKINASE"/>
    <property type="match status" value="1"/>
</dbReference>
<feature type="domain" description="Carbohydrate kinase PfkB" evidence="10">
    <location>
        <begin position="15"/>
        <end position="303"/>
    </location>
</feature>
<dbReference type="EC" id="2.7.1.15" evidence="9"/>
<evidence type="ECO:0000256" key="6">
    <source>
        <dbReference type="ARBA" id="ARBA00022842"/>
    </source>
</evidence>
<feature type="active site" description="Proton acceptor" evidence="9">
    <location>
        <position position="261"/>
    </location>
</feature>
<comment type="caution">
    <text evidence="9">Lacks conserved residue(s) required for the propagation of feature annotation.</text>
</comment>
<dbReference type="InterPro" id="IPR011611">
    <property type="entry name" value="PfkB_dom"/>
</dbReference>
<dbReference type="GO" id="GO:0005829">
    <property type="term" value="C:cytosol"/>
    <property type="evidence" value="ECO:0007669"/>
    <property type="project" value="TreeGrafter"/>
</dbReference>
<evidence type="ECO:0000256" key="1">
    <source>
        <dbReference type="ARBA" id="ARBA00022679"/>
    </source>
</evidence>
<evidence type="ECO:0000256" key="9">
    <source>
        <dbReference type="HAMAP-Rule" id="MF_01987"/>
    </source>
</evidence>
<keyword evidence="5 9" id="KW-0067">ATP-binding</keyword>
<dbReference type="PRINTS" id="PR00990">
    <property type="entry name" value="RIBOKINASE"/>
</dbReference>
<dbReference type="InterPro" id="IPR002139">
    <property type="entry name" value="Ribo/fructo_kinase"/>
</dbReference>
<dbReference type="GO" id="GO:0005524">
    <property type="term" value="F:ATP binding"/>
    <property type="evidence" value="ECO:0007669"/>
    <property type="project" value="UniProtKB-UniRule"/>
</dbReference>
<sequence length="323" mass="33271">MSSEGRVMSRIASATVCVVASYAVGLSMAVDRFPRPGETRIGHGFVQGPGGKGSNQAIQAARLGARVELVACVGDDAYGREALDLWCREGISTEHVVQVGDHPTGVGFILVDESGQNSIAIDPGANDALGPRMIDAAQGAFDRSAVCLVQLEISLESAAHALRKAKEAGCITVLNPAPARRIPDEVWGYVDVITPNEGEAAVVLGEEGNEENLGKLLLERVNLAAVVTLGEKGALVLEKSGAVQRVPAFPVPTRDTTGAGDAFSGALGLRLAQGSDVVEAARWGAAAGALTCTVPGVVPALPDRKALLRLLSGNEELAVRGGA</sequence>
<dbReference type="InterPro" id="IPR029056">
    <property type="entry name" value="Ribokinase-like"/>
</dbReference>
<dbReference type="SUPFAM" id="SSF53613">
    <property type="entry name" value="Ribokinase-like"/>
    <property type="match status" value="1"/>
</dbReference>
<comment type="pathway">
    <text evidence="9">Carbohydrate metabolism; D-ribose degradation; D-ribose 5-phosphate from beta-D-ribopyranose: step 2/2.</text>
</comment>
<dbReference type="KEGG" id="rxy:Rxyl_1888"/>
<dbReference type="HAMAP" id="MF_01987">
    <property type="entry name" value="Ribokinase"/>
    <property type="match status" value="1"/>
</dbReference>
<evidence type="ECO:0000256" key="3">
    <source>
        <dbReference type="ARBA" id="ARBA00022741"/>
    </source>
</evidence>
<accession>Q1AUU0</accession>
<comment type="cofactor">
    <cofactor evidence="9">
        <name>Mg(2+)</name>
        <dbReference type="ChEBI" id="CHEBI:18420"/>
    </cofactor>
    <text evidence="9">Requires a divalent cation, most likely magnesium in vivo, as an electrophilic catalyst to aid phosphoryl group transfer. It is the chelate of the metal and the nucleotide that is the actual substrate.</text>
</comment>
<feature type="binding site" evidence="9">
    <location>
        <position position="255"/>
    </location>
    <ligand>
        <name>K(+)</name>
        <dbReference type="ChEBI" id="CHEBI:29103"/>
    </ligand>
</feature>
<dbReference type="STRING" id="266117.Rxyl_1888"/>
<dbReference type="InterPro" id="IPR011877">
    <property type="entry name" value="Ribokinase"/>
</dbReference>
<evidence type="ECO:0000256" key="5">
    <source>
        <dbReference type="ARBA" id="ARBA00022840"/>
    </source>
</evidence>
<evidence type="ECO:0000256" key="8">
    <source>
        <dbReference type="ARBA" id="ARBA00023277"/>
    </source>
</evidence>
<dbReference type="UniPathway" id="UPA00916">
    <property type="reaction ID" value="UER00889"/>
</dbReference>
<dbReference type="CDD" id="cd01174">
    <property type="entry name" value="ribokinase"/>
    <property type="match status" value="1"/>
</dbReference>
<keyword evidence="8 9" id="KW-0119">Carbohydrate metabolism</keyword>
<evidence type="ECO:0000259" key="10">
    <source>
        <dbReference type="Pfam" id="PF00294"/>
    </source>
</evidence>
<protein>
    <recommendedName>
        <fullName evidence="9">Ribokinase</fullName>
        <shortName evidence="9">RK</shortName>
        <ecNumber evidence="9">2.7.1.15</ecNumber>
    </recommendedName>
</protein>
<dbReference type="AlphaFoldDB" id="Q1AUU0"/>
<organism evidence="11 12">
    <name type="scientific">Rubrobacter xylanophilus (strain DSM 9941 / JCM 11954 / NBRC 16129 / PRD-1)</name>
    <dbReference type="NCBI Taxonomy" id="266117"/>
    <lineage>
        <taxon>Bacteria</taxon>
        <taxon>Bacillati</taxon>
        <taxon>Actinomycetota</taxon>
        <taxon>Rubrobacteria</taxon>
        <taxon>Rubrobacterales</taxon>
        <taxon>Rubrobacteraceae</taxon>
        <taxon>Rubrobacter</taxon>
    </lineage>
</organism>
<feature type="binding site" evidence="9">
    <location>
        <position position="294"/>
    </location>
    <ligand>
        <name>K(+)</name>
        <dbReference type="ChEBI" id="CHEBI:29103"/>
    </ligand>
</feature>
<feature type="binding site" evidence="9">
    <location>
        <begin position="228"/>
        <end position="233"/>
    </location>
    <ligand>
        <name>ATP</name>
        <dbReference type="ChEBI" id="CHEBI:30616"/>
    </ligand>
</feature>
<reference evidence="11 12" key="1">
    <citation type="submission" date="2006-06" db="EMBL/GenBank/DDBJ databases">
        <title>Complete sequence of Rubrobacter xylanophilus DSM 9941.</title>
        <authorList>
            <consortium name="US DOE Joint Genome Institute"/>
            <person name="Copeland A."/>
            <person name="Lucas S."/>
            <person name="Lapidus A."/>
            <person name="Barry K."/>
            <person name="Detter J.C."/>
            <person name="Glavina del Rio T."/>
            <person name="Hammon N."/>
            <person name="Israni S."/>
            <person name="Dalin E."/>
            <person name="Tice H."/>
            <person name="Pitluck S."/>
            <person name="Munk A.C."/>
            <person name="Brettin T."/>
            <person name="Bruce D."/>
            <person name="Han C."/>
            <person name="Tapia R."/>
            <person name="Gilna P."/>
            <person name="Schmutz J."/>
            <person name="Larimer F."/>
            <person name="Land M."/>
            <person name="Hauser L."/>
            <person name="Kyrpides N."/>
            <person name="Lykidis A."/>
            <person name="da Costa M.S."/>
            <person name="Rainey F.A."/>
            <person name="Empadinhas N."/>
            <person name="Jolivet E."/>
            <person name="Battista J.R."/>
            <person name="Richardson P."/>
        </authorList>
    </citation>
    <scope>NUCLEOTIDE SEQUENCE [LARGE SCALE GENOMIC DNA]</scope>
    <source>
        <strain evidence="12">DSM 9941 / NBRC 16129 / PRD-1</strain>
    </source>
</reference>
<evidence type="ECO:0000256" key="4">
    <source>
        <dbReference type="ARBA" id="ARBA00022777"/>
    </source>
</evidence>
<keyword evidence="6 9" id="KW-0460">Magnesium</keyword>
<feature type="binding site" evidence="9">
    <location>
        <begin position="260"/>
        <end position="261"/>
    </location>
    <ligand>
        <name>ATP</name>
        <dbReference type="ChEBI" id="CHEBI:30616"/>
    </ligand>
</feature>
<comment type="subcellular location">
    <subcellularLocation>
        <location evidence="9">Cytoplasm</location>
    </subcellularLocation>
</comment>
<comment type="activity regulation">
    <text evidence="9">Activated by a monovalent cation that binds near, but not in, the active site. The most likely occupant of the site in vivo is potassium. Ion binding induces a conformational change that may alter substrate affinity.</text>
</comment>
<dbReference type="GO" id="GO:0004747">
    <property type="term" value="F:ribokinase activity"/>
    <property type="evidence" value="ECO:0007669"/>
    <property type="project" value="UniProtKB-UniRule"/>
</dbReference>
<feature type="binding site" evidence="9">
    <location>
        <position position="257"/>
    </location>
    <ligand>
        <name>K(+)</name>
        <dbReference type="ChEBI" id="CHEBI:29103"/>
    </ligand>
</feature>
<dbReference type="EMBL" id="CP000386">
    <property type="protein sequence ID" value="ABG04838.1"/>
    <property type="molecule type" value="Genomic_DNA"/>
</dbReference>
<keyword evidence="7 9" id="KW-0630">Potassium</keyword>
<name>Q1AUU0_RUBXD</name>
<keyword evidence="2 9" id="KW-0479">Metal-binding</keyword>
<comment type="function">
    <text evidence="9">Catalyzes the phosphorylation of ribose at O-5 in a reaction requiring ATP and magnesium. The resulting D-ribose-5-phosphate can then be used either for sythesis of nucleotides, histidine, and tryptophan, or as a component of the pentose phosphate pathway.</text>
</comment>
<dbReference type="PhylomeDB" id="Q1AUU0"/>
<proteinExistence type="inferred from homology"/>
<evidence type="ECO:0000313" key="11">
    <source>
        <dbReference type="EMBL" id="ABG04838.1"/>
    </source>
</evidence>
<feature type="binding site" evidence="9">
    <location>
        <position position="261"/>
    </location>
    <ligand>
        <name>substrate</name>
    </ligand>
</feature>
<feature type="binding site" evidence="9">
    <location>
        <begin position="51"/>
        <end position="55"/>
    </location>
    <ligand>
        <name>substrate</name>
    </ligand>
</feature>
<dbReference type="GO" id="GO:0046872">
    <property type="term" value="F:metal ion binding"/>
    <property type="evidence" value="ECO:0007669"/>
    <property type="project" value="UniProtKB-KW"/>
</dbReference>
<keyword evidence="4 9" id="KW-0418">Kinase</keyword>
<keyword evidence="12" id="KW-1185">Reference proteome</keyword>
<comment type="subunit">
    <text evidence="9">Homodimer.</text>
</comment>
<dbReference type="Pfam" id="PF00294">
    <property type="entry name" value="PfkB"/>
    <property type="match status" value="1"/>
</dbReference>
<feature type="binding site" evidence="9">
    <location>
        <position position="296"/>
    </location>
    <ligand>
        <name>K(+)</name>
        <dbReference type="ChEBI" id="CHEBI:29103"/>
    </ligand>
</feature>
<feature type="binding site" evidence="9">
    <location>
        <position position="196"/>
    </location>
    <ligand>
        <name>ATP</name>
        <dbReference type="ChEBI" id="CHEBI:30616"/>
    </ligand>
</feature>
<dbReference type="HOGENOM" id="CLU_027634_2_0_11"/>
<comment type="similarity">
    <text evidence="9">Belongs to the carbohydrate kinase PfkB family. Ribokinase subfamily.</text>
</comment>
<keyword evidence="3 9" id="KW-0547">Nucleotide-binding</keyword>
<dbReference type="Gene3D" id="3.40.1190.20">
    <property type="match status" value="1"/>
</dbReference>